<feature type="chain" id="PRO_5015064451" evidence="1">
    <location>
        <begin position="25"/>
        <end position="465"/>
    </location>
</feature>
<feature type="domain" description="Porin" evidence="2">
    <location>
        <begin position="296"/>
        <end position="438"/>
    </location>
</feature>
<evidence type="ECO:0000313" key="4">
    <source>
        <dbReference type="Proteomes" id="UP000324252"/>
    </source>
</evidence>
<dbReference type="OrthoDB" id="7756354at2"/>
<evidence type="ECO:0000256" key="1">
    <source>
        <dbReference type="SAM" id="SignalP"/>
    </source>
</evidence>
<organism evidence="3 4">
    <name type="scientific">Lutimaribacter pacificus</name>
    <dbReference type="NCBI Taxonomy" id="391948"/>
    <lineage>
        <taxon>Bacteria</taxon>
        <taxon>Pseudomonadati</taxon>
        <taxon>Pseudomonadota</taxon>
        <taxon>Alphaproteobacteria</taxon>
        <taxon>Rhodobacterales</taxon>
        <taxon>Roseobacteraceae</taxon>
        <taxon>Lutimaribacter</taxon>
    </lineage>
</organism>
<name>A0A1H0CNN7_9RHOB</name>
<evidence type="ECO:0000313" key="3">
    <source>
        <dbReference type="EMBL" id="SHJ42582.1"/>
    </source>
</evidence>
<dbReference type="GO" id="GO:0016020">
    <property type="term" value="C:membrane"/>
    <property type="evidence" value="ECO:0007669"/>
    <property type="project" value="InterPro"/>
</dbReference>
<reference evidence="3 4" key="1">
    <citation type="submission" date="2016-11" db="EMBL/GenBank/DDBJ databases">
        <authorList>
            <person name="Varghese N."/>
            <person name="Submissions S."/>
        </authorList>
    </citation>
    <scope>NUCLEOTIDE SEQUENCE [LARGE SCALE GENOMIC DNA]</scope>
    <source>
        <strain evidence="3 4">DSM 29620</strain>
    </source>
</reference>
<keyword evidence="1" id="KW-0732">Signal</keyword>
<dbReference type="RefSeq" id="WP_149786877.1">
    <property type="nucleotide sequence ID" value="NZ_FNIO01000001.1"/>
</dbReference>
<dbReference type="InterPro" id="IPR033900">
    <property type="entry name" value="Gram_neg_porin_domain"/>
</dbReference>
<evidence type="ECO:0000259" key="2">
    <source>
        <dbReference type="Pfam" id="PF13609"/>
    </source>
</evidence>
<dbReference type="Pfam" id="PF13609">
    <property type="entry name" value="Porin_4"/>
    <property type="match status" value="1"/>
</dbReference>
<dbReference type="GO" id="GO:0015288">
    <property type="term" value="F:porin activity"/>
    <property type="evidence" value="ECO:0007669"/>
    <property type="project" value="InterPro"/>
</dbReference>
<dbReference type="SUPFAM" id="SSF56935">
    <property type="entry name" value="Porins"/>
    <property type="match status" value="1"/>
</dbReference>
<proteinExistence type="predicted"/>
<dbReference type="InterPro" id="IPR023614">
    <property type="entry name" value="Porin_dom_sf"/>
</dbReference>
<sequence length="465" mass="50461">MKIRKTGLALASGLLGCAVLPALAQQGGTGMRAVFGISQELEAGDNLALDFPEEGSTVLSTTTLSFDFLAETRTQQLSFGIDGKIREGRIPSGSDLQTGFVEPALRFAYSREAANARLTASANYRETDVSFFLPLSDFIDDTGVIVLPEDFEDLRGAGTREAYDAKIGFETGLNAPLGFTFDAGVNGISYSDTGTTSLTDIRRTNIGLGTRLRFSEVTTGEITYSQRTYEADDAVNTERDTNNLEFALTRDISEAATLTAGIGYSEIEERENDVVVLRENGLTGRLTYSRDLPNGTIGASYTATRDQNGLRDTLRMNRALDLPTGNLSFNIGTTRKEGGDPKLIGGVNWQNALPTGSIRLGLQRNVAVNAEDEERIVTTLDLGYTYEINALSSIRFNAAYGMTEQTATGQDTRRTDITLGYVYALTEDWNLNTGVAYRVRDEDTAGKSDSASVYVTIGRSFTLFQ</sequence>
<dbReference type="PROSITE" id="PS51257">
    <property type="entry name" value="PROKAR_LIPOPROTEIN"/>
    <property type="match status" value="1"/>
</dbReference>
<dbReference type="Proteomes" id="UP000324252">
    <property type="component" value="Unassembled WGS sequence"/>
</dbReference>
<feature type="signal peptide" evidence="1">
    <location>
        <begin position="1"/>
        <end position="24"/>
    </location>
</feature>
<dbReference type="Gene3D" id="2.40.160.10">
    <property type="entry name" value="Porin"/>
    <property type="match status" value="1"/>
</dbReference>
<dbReference type="AlphaFoldDB" id="A0A1H0CNN7"/>
<gene>
    <name evidence="3" type="ORF">SAMN05444142_101208</name>
</gene>
<protein>
    <submittedName>
        <fullName evidence="3">Porin</fullName>
    </submittedName>
</protein>
<accession>A0A1H0CNN7</accession>
<keyword evidence="4" id="KW-1185">Reference proteome</keyword>
<dbReference type="EMBL" id="FQZZ01000001">
    <property type="protein sequence ID" value="SHJ42582.1"/>
    <property type="molecule type" value="Genomic_DNA"/>
</dbReference>